<sequence>MIRGWVNYYARFRGYELSKVFQLLRRRLVRWARKRYKRYKTSLNRAFRWLDRVRVQFPTLFYHWQVGYSC</sequence>
<dbReference type="STRING" id="1416801.SAMN05192553_12017"/>
<evidence type="ECO:0000259" key="1">
    <source>
        <dbReference type="Pfam" id="PF08388"/>
    </source>
</evidence>
<gene>
    <name evidence="2" type="ORF">SAMN05192553_12017</name>
</gene>
<dbReference type="EMBL" id="FNZH01000020">
    <property type="protein sequence ID" value="SEJ82421.1"/>
    <property type="molecule type" value="Genomic_DNA"/>
</dbReference>
<feature type="domain" description="Group II intron maturase-specific" evidence="1">
    <location>
        <begin position="1"/>
        <end position="45"/>
    </location>
</feature>
<evidence type="ECO:0000313" key="2">
    <source>
        <dbReference type="EMBL" id="SEJ82421.1"/>
    </source>
</evidence>
<dbReference type="AlphaFoldDB" id="A0A1H7BY79"/>
<dbReference type="Pfam" id="PF08388">
    <property type="entry name" value="GIIM"/>
    <property type="match status" value="1"/>
</dbReference>
<proteinExistence type="predicted"/>
<name>A0A1H7BY79_9BACT</name>
<accession>A0A1H7BY79</accession>
<protein>
    <submittedName>
        <fullName evidence="2">Group II intron, maturase-specific domain</fullName>
    </submittedName>
</protein>
<reference evidence="3" key="1">
    <citation type="submission" date="2016-10" db="EMBL/GenBank/DDBJ databases">
        <authorList>
            <person name="Varghese N."/>
            <person name="Submissions S."/>
        </authorList>
    </citation>
    <scope>NUCLEOTIDE SEQUENCE [LARGE SCALE GENOMIC DNA]</scope>
    <source>
        <strain evidence="3">IBRC-M 10761</strain>
    </source>
</reference>
<dbReference type="Proteomes" id="UP000199403">
    <property type="component" value="Unassembled WGS sequence"/>
</dbReference>
<dbReference type="InterPro" id="IPR013597">
    <property type="entry name" value="Mat_intron_G2"/>
</dbReference>
<keyword evidence="3" id="KW-1185">Reference proteome</keyword>
<organism evidence="2 3">
    <name type="scientific">Cyclobacterium xiamenense</name>
    <dbReference type="NCBI Taxonomy" id="1297121"/>
    <lineage>
        <taxon>Bacteria</taxon>
        <taxon>Pseudomonadati</taxon>
        <taxon>Bacteroidota</taxon>
        <taxon>Cytophagia</taxon>
        <taxon>Cytophagales</taxon>
        <taxon>Cyclobacteriaceae</taxon>
        <taxon>Cyclobacterium</taxon>
    </lineage>
</organism>
<evidence type="ECO:0000313" key="3">
    <source>
        <dbReference type="Proteomes" id="UP000199403"/>
    </source>
</evidence>